<protein>
    <submittedName>
        <fullName evidence="1">Uncharacterized protein</fullName>
    </submittedName>
</protein>
<gene>
    <name evidence="1" type="ORF">AM571_CH00506</name>
</gene>
<dbReference type="Proteomes" id="UP000185109">
    <property type="component" value="Chromosome"/>
</dbReference>
<dbReference type="EMBL" id="CP017241">
    <property type="protein sequence ID" value="APO73356.1"/>
    <property type="molecule type" value="Genomic_DNA"/>
</dbReference>
<name>A0A1L5NZS6_RHIET</name>
<sequence length="94" mass="10647">MCSRKKISLLRDCRAIVFIENKSGRGRRADKHRKIAETRKGTKTNRSGLAKRKCDFARGDPFTAIIAPRLQILERGCIDFSRAHTISMMLVCPA</sequence>
<proteinExistence type="predicted"/>
<organism evidence="1 2">
    <name type="scientific">Rhizobium etli 8C-3</name>
    <dbReference type="NCBI Taxonomy" id="538025"/>
    <lineage>
        <taxon>Bacteria</taxon>
        <taxon>Pseudomonadati</taxon>
        <taxon>Pseudomonadota</taxon>
        <taxon>Alphaproteobacteria</taxon>
        <taxon>Hyphomicrobiales</taxon>
        <taxon>Rhizobiaceae</taxon>
        <taxon>Rhizobium/Agrobacterium group</taxon>
        <taxon>Rhizobium</taxon>
    </lineage>
</organism>
<dbReference type="AlphaFoldDB" id="A0A1L5NZS6"/>
<evidence type="ECO:0000313" key="2">
    <source>
        <dbReference type="Proteomes" id="UP000185109"/>
    </source>
</evidence>
<accession>A0A1L5NZS6</accession>
<evidence type="ECO:0000313" key="1">
    <source>
        <dbReference type="EMBL" id="APO73356.1"/>
    </source>
</evidence>
<reference evidence="1 2" key="1">
    <citation type="submission" date="2016-09" db="EMBL/GenBank/DDBJ databases">
        <title>The complete genome sequences of Rhizobium gallicum, symbiovars gallicum and phaseoli, symbionts associated to common bean (Phaseolus vulgaris).</title>
        <authorList>
            <person name="Bustos P."/>
            <person name="Santamaria R.I."/>
            <person name="Perez-Carrascal O.M."/>
            <person name="Juarez S."/>
            <person name="Lozano L."/>
            <person name="Martinez-Flores I."/>
            <person name="Martinez-Romero E."/>
            <person name="Cevallos M."/>
            <person name="Romero D."/>
            <person name="Davila G."/>
            <person name="Gonzalez V."/>
        </authorList>
    </citation>
    <scope>NUCLEOTIDE SEQUENCE [LARGE SCALE GENOMIC DNA]</scope>
    <source>
        <strain evidence="1 2">8C-3</strain>
    </source>
</reference>